<dbReference type="NCBIfam" id="TIGR02242">
    <property type="entry name" value="tail_TIGR02242"/>
    <property type="match status" value="1"/>
</dbReference>
<dbReference type="AlphaFoldDB" id="A0AA96WE77"/>
<evidence type="ECO:0000313" key="1">
    <source>
        <dbReference type="EMBL" id="WNZ23629.1"/>
    </source>
</evidence>
<protein>
    <submittedName>
        <fullName evidence="1">Phage tail protein I</fullName>
    </submittedName>
</protein>
<reference evidence="1" key="1">
    <citation type="submission" date="2020-05" db="EMBL/GenBank/DDBJ databases">
        <authorList>
            <person name="Zhu T."/>
            <person name="Keshari N."/>
            <person name="Lu X."/>
        </authorList>
    </citation>
    <scope>NUCLEOTIDE SEQUENCE</scope>
    <source>
        <strain evidence="1">NK1-12</strain>
    </source>
</reference>
<dbReference type="InterPro" id="IPR006521">
    <property type="entry name" value="Tail_protein_I"/>
</dbReference>
<name>A0AA96WE77_9CYAN</name>
<proteinExistence type="predicted"/>
<dbReference type="EMBL" id="CP053586">
    <property type="protein sequence ID" value="WNZ23629.1"/>
    <property type="molecule type" value="Genomic_DNA"/>
</dbReference>
<dbReference type="RefSeq" id="WP_316435339.1">
    <property type="nucleotide sequence ID" value="NZ_CP053586.1"/>
</dbReference>
<gene>
    <name evidence="1" type="ORF">HJG54_12710</name>
</gene>
<dbReference type="InterPro" id="IPR011748">
    <property type="entry name" value="Unchr_phage_tail-like"/>
</dbReference>
<sequence length="243" mass="27154">MPPNLPSLPNLPNQLLDYLPTLYRTDPLVGQFLLAFEKILLGRPDGVPFPNPNAETNPLPERTNQGLEESIARLHHLFDAETTPPEFLPWLADWVALSLRADLKLEQQRQFIANAISRYQFRGTKANLQSLLQTFTIGAPTIVEFEPPILQIGVNSVIGSREMQLRGGTPHHFRVTIALSREQVDSQGRQLARQRDIAKNIIDLEKPAHTDYSLDIIFPSMQIGVYSTVGVDTLLGFVPQSSG</sequence>
<accession>A0AA96WE77</accession>
<organism evidence="1">
    <name type="scientific">Leptolyngbya sp. NK1-12</name>
    <dbReference type="NCBI Taxonomy" id="2547451"/>
    <lineage>
        <taxon>Bacteria</taxon>
        <taxon>Bacillati</taxon>
        <taxon>Cyanobacteriota</taxon>
        <taxon>Cyanophyceae</taxon>
        <taxon>Leptolyngbyales</taxon>
        <taxon>Leptolyngbyaceae</taxon>
        <taxon>Leptolyngbya group</taxon>
        <taxon>Leptolyngbya</taxon>
    </lineage>
</organism>
<dbReference type="Pfam" id="PF09684">
    <property type="entry name" value="Tail_P2_I"/>
    <property type="match status" value="1"/>
</dbReference>